<feature type="compositionally biased region" description="Basic and acidic residues" evidence="1">
    <location>
        <begin position="64"/>
        <end position="91"/>
    </location>
</feature>
<feature type="region of interest" description="Disordered" evidence="1">
    <location>
        <begin position="1"/>
        <end position="136"/>
    </location>
</feature>
<dbReference type="Proteomes" id="UP001153069">
    <property type="component" value="Unassembled WGS sequence"/>
</dbReference>
<keyword evidence="3" id="KW-1185">Reference proteome</keyword>
<sequence>MSNRQGIQRSYGSYHNRRVDAVGETDQTTPRLRAGRRSLSGPARHPRATGEEGDDQSSTVASRNMERLMSDDSSVRRSATHIDRSKLRRESLSMGRRRGSVLGNRRERSGSFSCDESAQSTGSVSSRRRSAIRDSLTGKDEEWAIFREALSAYQ</sequence>
<reference evidence="2" key="1">
    <citation type="submission" date="2020-06" db="EMBL/GenBank/DDBJ databases">
        <authorList>
            <consortium name="Plant Systems Biology data submission"/>
        </authorList>
    </citation>
    <scope>NUCLEOTIDE SEQUENCE</scope>
    <source>
        <strain evidence="2">D6</strain>
    </source>
</reference>
<evidence type="ECO:0000313" key="2">
    <source>
        <dbReference type="EMBL" id="CAB9519093.1"/>
    </source>
</evidence>
<gene>
    <name evidence="2" type="ORF">SEMRO_988_G228330.1</name>
</gene>
<organism evidence="2 3">
    <name type="scientific">Seminavis robusta</name>
    <dbReference type="NCBI Taxonomy" id="568900"/>
    <lineage>
        <taxon>Eukaryota</taxon>
        <taxon>Sar</taxon>
        <taxon>Stramenopiles</taxon>
        <taxon>Ochrophyta</taxon>
        <taxon>Bacillariophyta</taxon>
        <taxon>Bacillariophyceae</taxon>
        <taxon>Bacillariophycidae</taxon>
        <taxon>Naviculales</taxon>
        <taxon>Naviculaceae</taxon>
        <taxon>Seminavis</taxon>
    </lineage>
</organism>
<protein>
    <submittedName>
        <fullName evidence="2">Uncharacterized protein</fullName>
    </submittedName>
</protein>
<feature type="compositionally biased region" description="Polar residues" evidence="1">
    <location>
        <begin position="110"/>
        <end position="125"/>
    </location>
</feature>
<dbReference type="EMBL" id="CAICTM010000986">
    <property type="protein sequence ID" value="CAB9519093.1"/>
    <property type="molecule type" value="Genomic_DNA"/>
</dbReference>
<comment type="caution">
    <text evidence="2">The sequence shown here is derived from an EMBL/GenBank/DDBJ whole genome shotgun (WGS) entry which is preliminary data.</text>
</comment>
<accession>A0A9N8EE21</accession>
<dbReference type="AlphaFoldDB" id="A0A9N8EE21"/>
<evidence type="ECO:0000256" key="1">
    <source>
        <dbReference type="SAM" id="MobiDB-lite"/>
    </source>
</evidence>
<proteinExistence type="predicted"/>
<feature type="compositionally biased region" description="Polar residues" evidence="1">
    <location>
        <begin position="1"/>
        <end position="13"/>
    </location>
</feature>
<name>A0A9N8EE21_9STRA</name>
<evidence type="ECO:0000313" key="3">
    <source>
        <dbReference type="Proteomes" id="UP001153069"/>
    </source>
</evidence>